<accession>A0A2H3CDQ7</accession>
<dbReference type="AlphaFoldDB" id="A0A2H3CDQ7"/>
<dbReference type="InParanoid" id="A0A2H3CDQ7"/>
<organism evidence="1 2">
    <name type="scientific">Armillaria gallica</name>
    <name type="common">Bulbous honey fungus</name>
    <name type="synonym">Armillaria bulbosa</name>
    <dbReference type="NCBI Taxonomy" id="47427"/>
    <lineage>
        <taxon>Eukaryota</taxon>
        <taxon>Fungi</taxon>
        <taxon>Dikarya</taxon>
        <taxon>Basidiomycota</taxon>
        <taxon>Agaricomycotina</taxon>
        <taxon>Agaricomycetes</taxon>
        <taxon>Agaricomycetidae</taxon>
        <taxon>Agaricales</taxon>
        <taxon>Marasmiineae</taxon>
        <taxon>Physalacriaceae</taxon>
        <taxon>Armillaria</taxon>
    </lineage>
</organism>
<keyword evidence="2" id="KW-1185">Reference proteome</keyword>
<reference evidence="2" key="1">
    <citation type="journal article" date="2017" name="Nat. Ecol. Evol.">
        <title>Genome expansion and lineage-specific genetic innovations in the forest pathogenic fungi Armillaria.</title>
        <authorList>
            <person name="Sipos G."/>
            <person name="Prasanna A.N."/>
            <person name="Walter M.C."/>
            <person name="O'Connor E."/>
            <person name="Balint B."/>
            <person name="Krizsan K."/>
            <person name="Kiss B."/>
            <person name="Hess J."/>
            <person name="Varga T."/>
            <person name="Slot J."/>
            <person name="Riley R."/>
            <person name="Boka B."/>
            <person name="Rigling D."/>
            <person name="Barry K."/>
            <person name="Lee J."/>
            <person name="Mihaltcheva S."/>
            <person name="LaButti K."/>
            <person name="Lipzen A."/>
            <person name="Waldron R."/>
            <person name="Moloney N.M."/>
            <person name="Sperisen C."/>
            <person name="Kredics L."/>
            <person name="Vagvoelgyi C."/>
            <person name="Patrignani A."/>
            <person name="Fitzpatrick D."/>
            <person name="Nagy I."/>
            <person name="Doyle S."/>
            <person name="Anderson J.B."/>
            <person name="Grigoriev I.V."/>
            <person name="Gueldener U."/>
            <person name="Muensterkoetter M."/>
            <person name="Nagy L.G."/>
        </authorList>
    </citation>
    <scope>NUCLEOTIDE SEQUENCE [LARGE SCALE GENOMIC DNA]</scope>
    <source>
        <strain evidence="2">Ar21-2</strain>
    </source>
</reference>
<dbReference type="EMBL" id="KZ293755">
    <property type="protein sequence ID" value="PBK80000.1"/>
    <property type="molecule type" value="Genomic_DNA"/>
</dbReference>
<name>A0A2H3CDQ7_ARMGA</name>
<evidence type="ECO:0000313" key="1">
    <source>
        <dbReference type="EMBL" id="PBK80000.1"/>
    </source>
</evidence>
<gene>
    <name evidence="1" type="ORF">ARMGADRAFT_95819</name>
</gene>
<proteinExistence type="predicted"/>
<protein>
    <submittedName>
        <fullName evidence="1">Uncharacterized protein</fullName>
    </submittedName>
</protein>
<evidence type="ECO:0000313" key="2">
    <source>
        <dbReference type="Proteomes" id="UP000217790"/>
    </source>
</evidence>
<dbReference type="Proteomes" id="UP000217790">
    <property type="component" value="Unassembled WGS sequence"/>
</dbReference>
<sequence>MGLPKGTISIRLLHLPGEVFVLTEAAEIHALGVPAKTAFDKELCASPRASRCRNRYSSSAASPSKGRTDSDLPCNLMLQRQFASYDHSAGLLSFRTLETVSLDGCEFTEVSEELDSTISLPSLLHTRLSYLSVSLSLCSVLIKKPLRDYFRFDEIVENIWRSA</sequence>